<dbReference type="PANTHER" id="PTHR43280:SF34">
    <property type="entry name" value="ARAC-FAMILY TRANSCRIPTIONAL REGULATOR"/>
    <property type="match status" value="1"/>
</dbReference>
<organism evidence="5 6">
    <name type="scientific">Sediminitomix flava</name>
    <dbReference type="NCBI Taxonomy" id="379075"/>
    <lineage>
        <taxon>Bacteria</taxon>
        <taxon>Pseudomonadati</taxon>
        <taxon>Bacteroidota</taxon>
        <taxon>Cytophagia</taxon>
        <taxon>Cytophagales</taxon>
        <taxon>Flammeovirgaceae</taxon>
        <taxon>Sediminitomix</taxon>
    </lineage>
</organism>
<dbReference type="Gene3D" id="1.10.10.60">
    <property type="entry name" value="Homeodomain-like"/>
    <property type="match status" value="1"/>
</dbReference>
<keyword evidence="6" id="KW-1185">Reference proteome</keyword>
<comment type="caution">
    <text evidence="5">The sequence shown here is derived from an EMBL/GenBank/DDBJ whole genome shotgun (WGS) entry which is preliminary data.</text>
</comment>
<dbReference type="EMBL" id="QGDO01000001">
    <property type="protein sequence ID" value="PWJ45047.1"/>
    <property type="molecule type" value="Genomic_DNA"/>
</dbReference>
<gene>
    <name evidence="5" type="ORF">BC781_1011450</name>
</gene>
<dbReference type="SUPFAM" id="SSF51182">
    <property type="entry name" value="RmlC-like cupins"/>
    <property type="match status" value="1"/>
</dbReference>
<dbReference type="InterPro" id="IPR014710">
    <property type="entry name" value="RmlC-like_jellyroll"/>
</dbReference>
<evidence type="ECO:0000313" key="6">
    <source>
        <dbReference type="Proteomes" id="UP000245535"/>
    </source>
</evidence>
<accession>A0A316A5K0</accession>
<dbReference type="InterPro" id="IPR020449">
    <property type="entry name" value="Tscrpt_reg_AraC-type_HTH"/>
</dbReference>
<keyword evidence="1" id="KW-0805">Transcription regulation</keyword>
<dbReference type="SUPFAM" id="SSF46689">
    <property type="entry name" value="Homeodomain-like"/>
    <property type="match status" value="1"/>
</dbReference>
<dbReference type="SMART" id="SM00342">
    <property type="entry name" value="HTH_ARAC"/>
    <property type="match status" value="1"/>
</dbReference>
<dbReference type="Pfam" id="PF02311">
    <property type="entry name" value="AraC_binding"/>
    <property type="match status" value="1"/>
</dbReference>
<dbReference type="InterPro" id="IPR003313">
    <property type="entry name" value="AraC-bd"/>
</dbReference>
<dbReference type="GO" id="GO:0003700">
    <property type="term" value="F:DNA-binding transcription factor activity"/>
    <property type="evidence" value="ECO:0007669"/>
    <property type="project" value="InterPro"/>
</dbReference>
<dbReference type="PROSITE" id="PS01124">
    <property type="entry name" value="HTH_ARAC_FAMILY_2"/>
    <property type="match status" value="1"/>
</dbReference>
<dbReference type="Proteomes" id="UP000245535">
    <property type="component" value="Unassembled WGS sequence"/>
</dbReference>
<proteinExistence type="predicted"/>
<evidence type="ECO:0000313" key="5">
    <source>
        <dbReference type="EMBL" id="PWJ45047.1"/>
    </source>
</evidence>
<name>A0A316A5K0_SEDFL</name>
<dbReference type="AlphaFoldDB" id="A0A316A5K0"/>
<dbReference type="OrthoDB" id="9816335at2"/>
<dbReference type="Pfam" id="PF12833">
    <property type="entry name" value="HTH_18"/>
    <property type="match status" value="1"/>
</dbReference>
<dbReference type="GO" id="GO:0043565">
    <property type="term" value="F:sequence-specific DNA binding"/>
    <property type="evidence" value="ECO:0007669"/>
    <property type="project" value="InterPro"/>
</dbReference>
<keyword evidence="2" id="KW-0238">DNA-binding</keyword>
<dbReference type="InterPro" id="IPR018060">
    <property type="entry name" value="HTH_AraC"/>
</dbReference>
<dbReference type="InterPro" id="IPR011051">
    <property type="entry name" value="RmlC_Cupin_sf"/>
</dbReference>
<dbReference type="InterPro" id="IPR009057">
    <property type="entry name" value="Homeodomain-like_sf"/>
</dbReference>
<sequence>MDAIKTLCLKTFLDESEDGFHLARTNLENEEDLYMHTHHDFSEFFVITSGEGIHSINGDEVLIYEGSFCFIRASDTHCFIPDAKKGLVITNLAISNKTIRHYEERYFASQKKYWTEDTAQPYFGVLSTPDLNEIVSRFDILFDKPKNAINLDLFILHLFDVLNKTVPSDQGIPFWLSNAIEQFRKPKNLKLGKTKFLELCERSSDHVNRVLQKYFNKTLTEVINAERLSFTAKQLTMTNAPLKVIYTNAGYSNHSYFFRIFKKKYGLTPLEYRSKNHKIF</sequence>
<evidence type="ECO:0000259" key="4">
    <source>
        <dbReference type="PROSITE" id="PS01124"/>
    </source>
</evidence>
<dbReference type="PRINTS" id="PR00032">
    <property type="entry name" value="HTHARAC"/>
</dbReference>
<dbReference type="PANTHER" id="PTHR43280">
    <property type="entry name" value="ARAC-FAMILY TRANSCRIPTIONAL REGULATOR"/>
    <property type="match status" value="1"/>
</dbReference>
<keyword evidence="3" id="KW-0804">Transcription</keyword>
<reference evidence="5 6" key="1">
    <citation type="submission" date="2018-03" db="EMBL/GenBank/DDBJ databases">
        <title>Genomic Encyclopedia of Archaeal and Bacterial Type Strains, Phase II (KMG-II): from individual species to whole genera.</title>
        <authorList>
            <person name="Goeker M."/>
        </authorList>
    </citation>
    <scope>NUCLEOTIDE SEQUENCE [LARGE SCALE GENOMIC DNA]</scope>
    <source>
        <strain evidence="5 6">DSM 28229</strain>
    </source>
</reference>
<evidence type="ECO:0000256" key="3">
    <source>
        <dbReference type="ARBA" id="ARBA00023163"/>
    </source>
</evidence>
<dbReference type="Gene3D" id="2.60.120.10">
    <property type="entry name" value="Jelly Rolls"/>
    <property type="match status" value="1"/>
</dbReference>
<feature type="domain" description="HTH araC/xylS-type" evidence="4">
    <location>
        <begin position="203"/>
        <end position="275"/>
    </location>
</feature>
<evidence type="ECO:0000256" key="1">
    <source>
        <dbReference type="ARBA" id="ARBA00023015"/>
    </source>
</evidence>
<evidence type="ECO:0000256" key="2">
    <source>
        <dbReference type="ARBA" id="ARBA00023125"/>
    </source>
</evidence>
<protein>
    <submittedName>
        <fullName evidence="5">AraC family transcriptional regulator</fullName>
    </submittedName>
</protein>
<dbReference type="RefSeq" id="WP_109616501.1">
    <property type="nucleotide sequence ID" value="NZ_QGDO01000001.1"/>
</dbReference>